<dbReference type="Gene3D" id="3.40.50.1360">
    <property type="match status" value="1"/>
</dbReference>
<dbReference type="OrthoDB" id="58802at2"/>
<evidence type="ECO:0000313" key="7">
    <source>
        <dbReference type="Proteomes" id="UP000308230"/>
    </source>
</evidence>
<dbReference type="AlphaFoldDB" id="A0A5R9F5Q4"/>
<dbReference type="EMBL" id="SWLG01000003">
    <property type="protein sequence ID" value="TLS38371.1"/>
    <property type="molecule type" value="Genomic_DNA"/>
</dbReference>
<accession>A0A5R9F5Q4</accession>
<comment type="caution">
    <text evidence="6">The sequence shown here is derived from an EMBL/GenBank/DDBJ whole genome shotgun (WGS) entry which is preliminary data.</text>
</comment>
<dbReference type="RefSeq" id="WP_138123590.1">
    <property type="nucleotide sequence ID" value="NZ_SWLG01000003.1"/>
</dbReference>
<keyword evidence="7" id="KW-1185">Reference proteome</keyword>
<dbReference type="PROSITE" id="PS50943">
    <property type="entry name" value="HTH_CROC1"/>
    <property type="match status" value="1"/>
</dbReference>
<dbReference type="Pfam" id="PF04198">
    <property type="entry name" value="Sugar-bind"/>
    <property type="match status" value="1"/>
</dbReference>
<dbReference type="InterPro" id="IPR001387">
    <property type="entry name" value="Cro/C1-type_HTH"/>
</dbReference>
<evidence type="ECO:0000256" key="3">
    <source>
        <dbReference type="ARBA" id="ARBA00023125"/>
    </source>
</evidence>
<name>A0A5R9F5Q4_9BACL</name>
<dbReference type="InterPro" id="IPR037171">
    <property type="entry name" value="NagB/RpiA_transferase-like"/>
</dbReference>
<dbReference type="Gene3D" id="1.10.10.60">
    <property type="entry name" value="Homeodomain-like"/>
    <property type="match status" value="1"/>
</dbReference>
<feature type="domain" description="HTH cro/C1-type" evidence="5">
    <location>
        <begin position="23"/>
        <end position="41"/>
    </location>
</feature>
<evidence type="ECO:0000256" key="4">
    <source>
        <dbReference type="ARBA" id="ARBA00023163"/>
    </source>
</evidence>
<evidence type="ECO:0000259" key="5">
    <source>
        <dbReference type="PROSITE" id="PS50943"/>
    </source>
</evidence>
<dbReference type="GO" id="GO:0003677">
    <property type="term" value="F:DNA binding"/>
    <property type="evidence" value="ECO:0007669"/>
    <property type="project" value="UniProtKB-KW"/>
</dbReference>
<organism evidence="6 7">
    <name type="scientific">Exobacillus caeni</name>
    <dbReference type="NCBI Taxonomy" id="2574798"/>
    <lineage>
        <taxon>Bacteria</taxon>
        <taxon>Bacillati</taxon>
        <taxon>Bacillota</taxon>
        <taxon>Bacilli</taxon>
        <taxon>Bacillales</taxon>
        <taxon>Guptibacillaceae</taxon>
        <taxon>Exobacillus</taxon>
    </lineage>
</organism>
<evidence type="ECO:0000256" key="2">
    <source>
        <dbReference type="ARBA" id="ARBA00023015"/>
    </source>
</evidence>
<dbReference type="SUPFAM" id="SSF100950">
    <property type="entry name" value="NagB/RpiA/CoA transferase-like"/>
    <property type="match status" value="1"/>
</dbReference>
<keyword evidence="2" id="KW-0805">Transcription regulation</keyword>
<proteinExistence type="inferred from homology"/>
<dbReference type="Pfam" id="PF13412">
    <property type="entry name" value="HTH_24"/>
    <property type="match status" value="1"/>
</dbReference>
<comment type="similarity">
    <text evidence="1">Belongs to the SorC transcriptional regulatory family.</text>
</comment>
<keyword evidence="3" id="KW-0238">DNA-binding</keyword>
<protein>
    <submittedName>
        <fullName evidence="6">Sugar-binding transcriptional regulator</fullName>
    </submittedName>
</protein>
<dbReference type="InterPro" id="IPR051054">
    <property type="entry name" value="SorC_transcr_regulators"/>
</dbReference>
<evidence type="ECO:0000313" key="6">
    <source>
        <dbReference type="EMBL" id="TLS38371.1"/>
    </source>
</evidence>
<dbReference type="PANTHER" id="PTHR34294">
    <property type="entry name" value="TRANSCRIPTIONAL REGULATOR-RELATED"/>
    <property type="match status" value="1"/>
</dbReference>
<evidence type="ECO:0000256" key="1">
    <source>
        <dbReference type="ARBA" id="ARBA00010466"/>
    </source>
</evidence>
<dbReference type="Proteomes" id="UP000308230">
    <property type="component" value="Unassembled WGS sequence"/>
</dbReference>
<dbReference type="InterPro" id="IPR007324">
    <property type="entry name" value="Sugar-bd_dom_put"/>
</dbReference>
<dbReference type="PANTHER" id="PTHR34294:SF1">
    <property type="entry name" value="TRANSCRIPTIONAL REGULATOR LSRR"/>
    <property type="match status" value="1"/>
</dbReference>
<dbReference type="GO" id="GO:0030246">
    <property type="term" value="F:carbohydrate binding"/>
    <property type="evidence" value="ECO:0007669"/>
    <property type="project" value="InterPro"/>
</dbReference>
<reference evidence="6 7" key="1">
    <citation type="submission" date="2019-04" db="EMBL/GenBank/DDBJ databases">
        <title>Bacillus caeni sp. nov., a bacterium isolated from mangrove sediment.</title>
        <authorList>
            <person name="Huang H."/>
            <person name="Mo K."/>
            <person name="Hu Y."/>
        </authorList>
    </citation>
    <scope>NUCLEOTIDE SEQUENCE [LARGE SCALE GENOMIC DNA]</scope>
    <source>
        <strain evidence="6 7">HB172195</strain>
    </source>
</reference>
<sequence>MAILEDRRLLVKIAHMYYEERATQSQIAAKIGVSRSLISKYLAKARDQGIVEIIIHEDDDQKYRKLESKIEQQYGLREVICIDSVEYESSKIRLGNAASQYLLRVIKENQIVGISSGTTLNEVSKAVSTNQEFPSVTFVPLVGGVGNERVDIHSNYLVARFGEELKSNYELLHVPVIVDSKEAKEVMMRQPSIQKVFRMAENSDIAIVGIGGTPEHSTMVKSYLGTEKEDLFKAQEVVGDICYNFIDKDGNATNSPWNERVMALDLVKLKKIPLVIGVASGSEKVQAIKAALKGELVDVLITDEATGIALTE</sequence>
<keyword evidence="4" id="KW-0804">Transcription</keyword>
<gene>
    <name evidence="6" type="ORF">FCL54_04310</name>
</gene>